<evidence type="ECO:0000256" key="1">
    <source>
        <dbReference type="SAM" id="SignalP"/>
    </source>
</evidence>
<dbReference type="InterPro" id="IPR036366">
    <property type="entry name" value="PGBDSf"/>
</dbReference>
<evidence type="ECO:0000313" key="4">
    <source>
        <dbReference type="Proteomes" id="UP000176377"/>
    </source>
</evidence>
<organism evidence="3 4">
    <name type="scientific">Candidatus Kaiserbacteria bacterium RIFCSPHIGHO2_01_FULL_56_24</name>
    <dbReference type="NCBI Taxonomy" id="1798487"/>
    <lineage>
        <taxon>Bacteria</taxon>
        <taxon>Candidatus Kaiseribacteriota</taxon>
    </lineage>
</organism>
<name>A0A1F6DB00_9BACT</name>
<reference evidence="3 4" key="1">
    <citation type="journal article" date="2016" name="Nat. Commun.">
        <title>Thousands of microbial genomes shed light on interconnected biogeochemical processes in an aquifer system.</title>
        <authorList>
            <person name="Anantharaman K."/>
            <person name="Brown C.T."/>
            <person name="Hug L.A."/>
            <person name="Sharon I."/>
            <person name="Castelle C.J."/>
            <person name="Probst A.J."/>
            <person name="Thomas B.C."/>
            <person name="Singh A."/>
            <person name="Wilkins M.J."/>
            <person name="Karaoz U."/>
            <person name="Brodie E.L."/>
            <person name="Williams K.H."/>
            <person name="Hubbard S.S."/>
            <person name="Banfield J.F."/>
        </authorList>
    </citation>
    <scope>NUCLEOTIDE SEQUENCE [LARGE SCALE GENOMIC DNA]</scope>
</reference>
<keyword evidence="1" id="KW-0732">Signal</keyword>
<dbReference type="Pfam" id="PF01471">
    <property type="entry name" value="PG_binding_1"/>
    <property type="match status" value="1"/>
</dbReference>
<feature type="domain" description="Peptidoglycan binding-like" evidence="2">
    <location>
        <begin position="75"/>
        <end position="139"/>
    </location>
</feature>
<dbReference type="Proteomes" id="UP000176377">
    <property type="component" value="Unassembled WGS sequence"/>
</dbReference>
<comment type="caution">
    <text evidence="3">The sequence shown here is derived from an EMBL/GenBank/DDBJ whole genome shotgun (WGS) entry which is preliminary data.</text>
</comment>
<feature type="signal peptide" evidence="1">
    <location>
        <begin position="1"/>
        <end position="31"/>
    </location>
</feature>
<dbReference type="InterPro" id="IPR002477">
    <property type="entry name" value="Peptidoglycan-bd-like"/>
</dbReference>
<dbReference type="SUPFAM" id="SSF47090">
    <property type="entry name" value="PGBD-like"/>
    <property type="match status" value="1"/>
</dbReference>
<dbReference type="InterPro" id="IPR036365">
    <property type="entry name" value="PGBD-like_sf"/>
</dbReference>
<evidence type="ECO:0000259" key="2">
    <source>
        <dbReference type="Pfam" id="PF01471"/>
    </source>
</evidence>
<proteinExistence type="predicted"/>
<dbReference type="AlphaFoldDB" id="A0A1F6DB00"/>
<protein>
    <recommendedName>
        <fullName evidence="2">Peptidoglycan binding-like domain-containing protein</fullName>
    </recommendedName>
</protein>
<sequence>MSLATKNVATVLVGSALVLALSFAFVTPAKADLLSDLQAQVQALLAQITALSGGSTPSTGAGCYAFTQTHQQGQSGGEVMWVQKFLNSHGAQIAASGAGSPGNETSYYGGLTKAAVAKWQAANGVSPAAGYWGPVTRAKVAVVCSGSVTPGVPGTPVTGNGLKVMLASDSPSSTALVQGQGIAELAKFTFSNPTGSEVSVTSLGFKRIGASTDSAIDNVYLYQGAKRITDPAGISSSSFNFNDSAGIFKIPAGGSVTVSVRADIDSAANGQQVGTQLVSVGSGATLDSSVVLPVSGAIHLVSSATIATATWGAATPTGGTFAPSTDTTVFQATLTVNNRAVWLKSIQFENRGSSKDADFQNVKLYIKGAQVGGTATLSGDKVVFDLTGSPISLATGGNEVRLVADVVGGSGETFDFQIRRGIDIMLVDSELNQPLAPAAPTAVTANTIEGVSLSVVKANTSPTSNVSVAATNVLWGKFEARGAGDNLKIEQITVDVDTTAGNGMDNVRIMFNGVQVGSTQDVGGASSETGTTFSLGSSMILTAGQVATVEVYGDAKSAAGTNYSNTNTVDVGISIAAADTEGMSSGDSVATAISEVEGNSLTISSSSITGTKASGYGDQTMVAGTNNAKIGSFTLSTGSTEGVNVSTIVLNLSTAESGTITDLMLKDSSTGAQIGTTKSSPSTANTFSTNLAMSASQTKTIDVYANIKSSAGIGTVIAELDDTTGGTGATTGQSVTIGGTDVALQTITIGSGTLTVTRDPGTPVSSNVIAGLTSVHVGKFDFAAVSSSFTIQELKVKVPADAATSVSAITLKYKNSAGVEQTVSQALTLSSGVETHATATFTGLTFYVPQNDSADIDVYVDIPTVSSGAKSGAAISVLLDANEGFKAIDGAGSQDTSLATADVSSVTTGYGTKYVKKTIPVLARLTTGYTANTVSANIGLYRFTVTADAAGSVEWRKISLTVTTSGVVTTGWTLYDVTSSAVAVNSTVANVSGTTLSIYPGTSSTDGDAEQIGASSSKTYELRANTVTGWGDAADSIAISFTEDSSAVSNLTSLTQTGNMIWSDRSANSHTTITSDWTSGYLVKDTDSDTRSCQFGTATICTP</sequence>
<accession>A0A1F6DB00</accession>
<evidence type="ECO:0000313" key="3">
    <source>
        <dbReference type="EMBL" id="OGG58618.1"/>
    </source>
</evidence>
<dbReference type="EMBL" id="MFLA01000032">
    <property type="protein sequence ID" value="OGG58618.1"/>
    <property type="molecule type" value="Genomic_DNA"/>
</dbReference>
<feature type="chain" id="PRO_5009523749" description="Peptidoglycan binding-like domain-containing protein" evidence="1">
    <location>
        <begin position="32"/>
        <end position="1103"/>
    </location>
</feature>
<dbReference type="Gene3D" id="1.10.101.10">
    <property type="entry name" value="PGBD-like superfamily/PGBD"/>
    <property type="match status" value="1"/>
</dbReference>
<gene>
    <name evidence="3" type="ORF">A2765_02755</name>
</gene>